<feature type="chain" id="PRO_5043363477" description="Secreted protein" evidence="1">
    <location>
        <begin position="25"/>
        <end position="287"/>
    </location>
</feature>
<dbReference type="SUPFAM" id="SSF63446">
    <property type="entry name" value="Type I dockerin domain"/>
    <property type="match status" value="1"/>
</dbReference>
<evidence type="ECO:0008006" key="4">
    <source>
        <dbReference type="Google" id="ProtNLM"/>
    </source>
</evidence>
<organism evidence="2 3">
    <name type="scientific">Pseudomarimonas arenosa</name>
    <dbReference type="NCBI Taxonomy" id="2774145"/>
    <lineage>
        <taxon>Bacteria</taxon>
        <taxon>Pseudomonadati</taxon>
        <taxon>Pseudomonadota</taxon>
        <taxon>Gammaproteobacteria</taxon>
        <taxon>Lysobacterales</taxon>
        <taxon>Lysobacteraceae</taxon>
        <taxon>Pseudomarimonas</taxon>
    </lineage>
</organism>
<evidence type="ECO:0000313" key="3">
    <source>
        <dbReference type="Proteomes" id="UP000613768"/>
    </source>
</evidence>
<reference evidence="2 3" key="1">
    <citation type="submission" date="2020-09" db="EMBL/GenBank/DDBJ databases">
        <title>Pseudoxanthomonas sp. CAU 1598 isolated from sand of Yaerae Beach.</title>
        <authorList>
            <person name="Kim W."/>
        </authorList>
    </citation>
    <scope>NUCLEOTIDE SEQUENCE [LARGE SCALE GENOMIC DNA]</scope>
    <source>
        <strain evidence="2 3">CAU 1598</strain>
    </source>
</reference>
<dbReference type="Proteomes" id="UP000613768">
    <property type="component" value="Unassembled WGS sequence"/>
</dbReference>
<dbReference type="InterPro" id="IPR036439">
    <property type="entry name" value="Dockerin_dom_sf"/>
</dbReference>
<keyword evidence="1" id="KW-0732">Signal</keyword>
<name>A0AAW3ZP90_9GAMM</name>
<evidence type="ECO:0000256" key="1">
    <source>
        <dbReference type="SAM" id="SignalP"/>
    </source>
</evidence>
<proteinExistence type="predicted"/>
<sequence length="287" mass="28532">MKSNLKLAALGLMALGLTAGQAEACSTGAWSDTSGAVLAGGPTDPDPGLQGVLKLRGACGLQTPASGVAYVEESVNHAAEGGTSPYHARFFVHTGGSSATIFQAFPSDVSGTPVVSIAYDSVDQNFDFNVNGGTLSTAAGSAPANRWVAVYFTYDASTSFTAATRTGRVRSEATGSVTPGAATIEAVRLGQLAGGGTGVFNFDEFESSRAASVPSGPDGPFTMVCNGDANGSGTITAADRAAITAEIAGTAASGQTDCNENGSVTAGDRACVTNLIGTLADCTSGTF</sequence>
<protein>
    <recommendedName>
        <fullName evidence="4">Secreted protein</fullName>
    </recommendedName>
</protein>
<dbReference type="Pfam" id="PF00404">
    <property type="entry name" value="Dockerin_1"/>
    <property type="match status" value="1"/>
</dbReference>
<gene>
    <name evidence="2" type="ORF">IFO71_16425</name>
</gene>
<dbReference type="EMBL" id="JACYTR010000048">
    <property type="protein sequence ID" value="MBD8527329.1"/>
    <property type="molecule type" value="Genomic_DNA"/>
</dbReference>
<dbReference type="InterPro" id="IPR002105">
    <property type="entry name" value="Dockerin_1_rpt"/>
</dbReference>
<feature type="signal peptide" evidence="1">
    <location>
        <begin position="1"/>
        <end position="24"/>
    </location>
</feature>
<dbReference type="Gene3D" id="1.10.1330.10">
    <property type="entry name" value="Dockerin domain"/>
    <property type="match status" value="1"/>
</dbReference>
<dbReference type="AlphaFoldDB" id="A0AAW3ZP90"/>
<evidence type="ECO:0000313" key="2">
    <source>
        <dbReference type="EMBL" id="MBD8527329.1"/>
    </source>
</evidence>
<accession>A0AAW3ZP90</accession>
<comment type="caution">
    <text evidence="2">The sequence shown here is derived from an EMBL/GenBank/DDBJ whole genome shotgun (WGS) entry which is preliminary data.</text>
</comment>
<dbReference type="GO" id="GO:0004553">
    <property type="term" value="F:hydrolase activity, hydrolyzing O-glycosyl compounds"/>
    <property type="evidence" value="ECO:0007669"/>
    <property type="project" value="InterPro"/>
</dbReference>
<dbReference type="RefSeq" id="WP_192030750.1">
    <property type="nucleotide sequence ID" value="NZ_JACYTR010000048.1"/>
</dbReference>
<dbReference type="GO" id="GO:0000272">
    <property type="term" value="P:polysaccharide catabolic process"/>
    <property type="evidence" value="ECO:0007669"/>
    <property type="project" value="InterPro"/>
</dbReference>
<keyword evidence="3" id="KW-1185">Reference proteome</keyword>